<evidence type="ECO:0000256" key="1">
    <source>
        <dbReference type="ARBA" id="ARBA00004496"/>
    </source>
</evidence>
<dbReference type="GO" id="GO:0005737">
    <property type="term" value="C:cytoplasm"/>
    <property type="evidence" value="ECO:0007669"/>
    <property type="project" value="UniProtKB-SubCell"/>
</dbReference>
<dbReference type="InterPro" id="IPR028366">
    <property type="entry name" value="PhoU"/>
</dbReference>
<dbReference type="GO" id="GO:0045936">
    <property type="term" value="P:negative regulation of phosphate metabolic process"/>
    <property type="evidence" value="ECO:0007669"/>
    <property type="project" value="InterPro"/>
</dbReference>
<dbReference type="Pfam" id="PF01895">
    <property type="entry name" value="PhoU"/>
    <property type="match status" value="2"/>
</dbReference>
<dbReference type="PANTHER" id="PTHR42930:SF3">
    <property type="entry name" value="PHOSPHATE-SPECIFIC TRANSPORT SYSTEM ACCESSORY PROTEIN PHOU"/>
    <property type="match status" value="1"/>
</dbReference>
<dbReference type="FunFam" id="1.20.58.220:FF:000004">
    <property type="entry name" value="Phosphate-specific transport system accessory protein PhoU"/>
    <property type="match status" value="1"/>
</dbReference>
<proteinExistence type="inferred from homology"/>
<accession>A0A7Y9JXV2</accession>
<comment type="caution">
    <text evidence="10">The sequence shown here is derived from an EMBL/GenBank/DDBJ whole genome shotgun (WGS) entry which is preliminary data.</text>
</comment>
<comment type="subunit">
    <text evidence="3 7">Homodimer.</text>
</comment>
<evidence type="ECO:0000256" key="7">
    <source>
        <dbReference type="PIRNR" id="PIRNR003107"/>
    </source>
</evidence>
<dbReference type="Proteomes" id="UP000577956">
    <property type="component" value="Unassembled WGS sequence"/>
</dbReference>
<dbReference type="InterPro" id="IPR038078">
    <property type="entry name" value="PhoU-like_sf"/>
</dbReference>
<evidence type="ECO:0000313" key="10">
    <source>
        <dbReference type="EMBL" id="NYD87153.1"/>
    </source>
</evidence>
<evidence type="ECO:0000256" key="4">
    <source>
        <dbReference type="ARBA" id="ARBA00022448"/>
    </source>
</evidence>
<evidence type="ECO:0000259" key="8">
    <source>
        <dbReference type="Pfam" id="PF01895"/>
    </source>
</evidence>
<comment type="subcellular location">
    <subcellularLocation>
        <location evidence="1 7">Cytoplasm</location>
    </subcellularLocation>
</comment>
<dbReference type="RefSeq" id="WP_140459603.1">
    <property type="nucleotide sequence ID" value="NZ_BAABFI010000009.1"/>
</dbReference>
<dbReference type="NCBIfam" id="TIGR02135">
    <property type="entry name" value="phoU_full"/>
    <property type="match status" value="1"/>
</dbReference>
<dbReference type="EMBL" id="BONN01000003">
    <property type="protein sequence ID" value="GIG32061.1"/>
    <property type="molecule type" value="Genomic_DNA"/>
</dbReference>
<dbReference type="SUPFAM" id="SSF109755">
    <property type="entry name" value="PhoU-like"/>
    <property type="match status" value="1"/>
</dbReference>
<dbReference type="AlphaFoldDB" id="A0A7Y9JXV2"/>
<dbReference type="GO" id="GO:0030643">
    <property type="term" value="P:intracellular phosphate ion homeostasis"/>
    <property type="evidence" value="ECO:0007669"/>
    <property type="project" value="InterPro"/>
</dbReference>
<dbReference type="PIRSF" id="PIRSF003107">
    <property type="entry name" value="PhoU"/>
    <property type="match status" value="1"/>
</dbReference>
<keyword evidence="12" id="KW-1185">Reference proteome</keyword>
<dbReference type="PANTHER" id="PTHR42930">
    <property type="entry name" value="PHOSPHATE-SPECIFIC TRANSPORT SYSTEM ACCESSORY PROTEIN PHOU"/>
    <property type="match status" value="1"/>
</dbReference>
<evidence type="ECO:0000256" key="6">
    <source>
        <dbReference type="ARBA" id="ARBA00022592"/>
    </source>
</evidence>
<evidence type="ECO:0000256" key="2">
    <source>
        <dbReference type="ARBA" id="ARBA00008107"/>
    </source>
</evidence>
<reference evidence="10 11" key="1">
    <citation type="submission" date="2020-07" db="EMBL/GenBank/DDBJ databases">
        <title>Sequencing the genomes of 1000 actinobacteria strains.</title>
        <authorList>
            <person name="Klenk H.-P."/>
        </authorList>
    </citation>
    <scope>NUCLEOTIDE SEQUENCE [LARGE SCALE GENOMIC DNA]</scope>
    <source>
        <strain evidence="10 11">DSM 24482</strain>
    </source>
</reference>
<keyword evidence="5 7" id="KW-0963">Cytoplasm</keyword>
<dbReference type="EMBL" id="JACCBK010000001">
    <property type="protein sequence ID" value="NYD87153.1"/>
    <property type="molecule type" value="Genomic_DNA"/>
</dbReference>
<feature type="domain" description="PhoU" evidence="8">
    <location>
        <begin position="122"/>
        <end position="204"/>
    </location>
</feature>
<dbReference type="Proteomes" id="UP000618382">
    <property type="component" value="Unassembled WGS sequence"/>
</dbReference>
<dbReference type="Gene3D" id="1.20.58.220">
    <property type="entry name" value="Phosphate transport system protein phou homolog 2, domain 2"/>
    <property type="match status" value="1"/>
</dbReference>
<dbReference type="InterPro" id="IPR026022">
    <property type="entry name" value="PhoU_dom"/>
</dbReference>
<protein>
    <recommendedName>
        <fullName evidence="7">Phosphate-specific transport system accessory protein PhoU</fullName>
    </recommendedName>
</protein>
<organism evidence="10 11">
    <name type="scientific">Cellulomonas oligotrophica</name>
    <dbReference type="NCBI Taxonomy" id="931536"/>
    <lineage>
        <taxon>Bacteria</taxon>
        <taxon>Bacillati</taxon>
        <taxon>Actinomycetota</taxon>
        <taxon>Actinomycetes</taxon>
        <taxon>Micrococcales</taxon>
        <taxon>Cellulomonadaceae</taxon>
        <taxon>Cellulomonas</taxon>
    </lineage>
</organism>
<gene>
    <name evidence="10" type="ORF">BKA21_002702</name>
    <name evidence="9" type="ORF">Col01nite_12200</name>
</gene>
<evidence type="ECO:0000313" key="12">
    <source>
        <dbReference type="Proteomes" id="UP000618382"/>
    </source>
</evidence>
<feature type="domain" description="PhoU" evidence="8">
    <location>
        <begin position="17"/>
        <end position="103"/>
    </location>
</feature>
<sequence>MRDIFDAELKQLGDDLEAMSSRVEQAVTNAGRALLTADLTLAESVIADDLAIDALERDLDERCVRLLAQQQPVATDLRVVVSALRMSASLERMGDLARHVAQVTRARYPEVAVPAGLEETFTQMQDAAVRVARRVTTLLGTRDLALAESIEQDDDLLDELHSDTFAAMLGGEWEHGPQATVDVTLLSRYYERFGDHGVSVARRIVYLVTGATAEALDPAAVRGS</sequence>
<name>A0A7Y9JXV2_9CELL</name>
<keyword evidence="4 7" id="KW-0813">Transport</keyword>
<dbReference type="GO" id="GO:0006817">
    <property type="term" value="P:phosphate ion transport"/>
    <property type="evidence" value="ECO:0007669"/>
    <property type="project" value="UniProtKB-KW"/>
</dbReference>
<evidence type="ECO:0000256" key="3">
    <source>
        <dbReference type="ARBA" id="ARBA00011738"/>
    </source>
</evidence>
<comment type="function">
    <text evidence="7">Plays a role in the regulation of phosphate uptake.</text>
</comment>
<keyword evidence="6 7" id="KW-0592">Phosphate transport</keyword>
<evidence type="ECO:0000256" key="5">
    <source>
        <dbReference type="ARBA" id="ARBA00022490"/>
    </source>
</evidence>
<reference evidence="9 12" key="2">
    <citation type="submission" date="2021-01" db="EMBL/GenBank/DDBJ databases">
        <title>Whole genome shotgun sequence of Cellulomonas oligotrophica NBRC 109435.</title>
        <authorList>
            <person name="Komaki H."/>
            <person name="Tamura T."/>
        </authorList>
    </citation>
    <scope>NUCLEOTIDE SEQUENCE [LARGE SCALE GENOMIC DNA]</scope>
    <source>
        <strain evidence="9 12">NBRC 109435</strain>
    </source>
</reference>
<evidence type="ECO:0000313" key="9">
    <source>
        <dbReference type="EMBL" id="GIG32061.1"/>
    </source>
</evidence>
<evidence type="ECO:0000313" key="11">
    <source>
        <dbReference type="Proteomes" id="UP000577956"/>
    </source>
</evidence>
<comment type="similarity">
    <text evidence="2 7">Belongs to the PhoU family.</text>
</comment>